<feature type="compositionally biased region" description="Low complexity" evidence="1">
    <location>
        <begin position="109"/>
        <end position="126"/>
    </location>
</feature>
<feature type="non-terminal residue" evidence="2">
    <location>
        <position position="1"/>
    </location>
</feature>
<feature type="compositionally biased region" description="Basic and acidic residues" evidence="1">
    <location>
        <begin position="87"/>
        <end position="105"/>
    </location>
</feature>
<accession>A0A067Q7C3</accession>
<dbReference type="PANTHER" id="PTHR28190:SF1">
    <property type="entry name" value="NUCLEAR MIGRATION PROTEIN NUM1"/>
    <property type="match status" value="1"/>
</dbReference>
<dbReference type="OrthoDB" id="2149224at2759"/>
<dbReference type="STRING" id="933084.A0A067Q7C3"/>
<dbReference type="Proteomes" id="UP000027265">
    <property type="component" value="Unassembled WGS sequence"/>
</dbReference>
<dbReference type="HOGENOM" id="CLU_148401_0_0_1"/>
<gene>
    <name evidence="2" type="ORF">JAAARDRAFT_128624</name>
</gene>
<reference evidence="3" key="1">
    <citation type="journal article" date="2014" name="Proc. Natl. Acad. Sci. U.S.A.">
        <title>Extensive sampling of basidiomycete genomes demonstrates inadequacy of the white-rot/brown-rot paradigm for wood decay fungi.</title>
        <authorList>
            <person name="Riley R."/>
            <person name="Salamov A.A."/>
            <person name="Brown D.W."/>
            <person name="Nagy L.G."/>
            <person name="Floudas D."/>
            <person name="Held B.W."/>
            <person name="Levasseur A."/>
            <person name="Lombard V."/>
            <person name="Morin E."/>
            <person name="Otillar R."/>
            <person name="Lindquist E.A."/>
            <person name="Sun H."/>
            <person name="LaButti K.M."/>
            <person name="Schmutz J."/>
            <person name="Jabbour D."/>
            <person name="Luo H."/>
            <person name="Baker S.E."/>
            <person name="Pisabarro A.G."/>
            <person name="Walton J.D."/>
            <person name="Blanchette R.A."/>
            <person name="Henrissat B."/>
            <person name="Martin F."/>
            <person name="Cullen D."/>
            <person name="Hibbett D.S."/>
            <person name="Grigoriev I.V."/>
        </authorList>
    </citation>
    <scope>NUCLEOTIDE SEQUENCE [LARGE SCALE GENOMIC DNA]</scope>
    <source>
        <strain evidence="3">MUCL 33604</strain>
    </source>
</reference>
<keyword evidence="3" id="KW-1185">Reference proteome</keyword>
<evidence type="ECO:0000313" key="3">
    <source>
        <dbReference type="Proteomes" id="UP000027265"/>
    </source>
</evidence>
<dbReference type="AlphaFoldDB" id="A0A067Q7C3"/>
<protein>
    <submittedName>
        <fullName evidence="2">Uncharacterized protein</fullName>
    </submittedName>
</protein>
<dbReference type="InterPro" id="IPR053005">
    <property type="entry name" value="Nuclear_Pos-Cytoskel_Interact"/>
</dbReference>
<feature type="region of interest" description="Disordered" evidence="1">
    <location>
        <begin position="78"/>
        <end position="130"/>
    </location>
</feature>
<evidence type="ECO:0000313" key="2">
    <source>
        <dbReference type="EMBL" id="KDQ58491.1"/>
    </source>
</evidence>
<dbReference type="PANTHER" id="PTHR28190">
    <property type="entry name" value="NUCLEAR MIGRATION PROTEIN NUM1"/>
    <property type="match status" value="1"/>
</dbReference>
<name>A0A067Q7C3_9AGAM</name>
<sequence>IEFAFEIGSGLLTEVRRLQSMVCERDKAVQDMKEEKDDSERTVESLRTALRAQERSAEQRKEENWNLEVTLQELRTQLTDTRATSQRLEDEHKRLTKQLDQHKNDPNVSKANTTSSKPSTKPTSPTLGNMLRVCNETRLIYSRVSIR</sequence>
<feature type="compositionally biased region" description="Basic and acidic residues" evidence="1">
    <location>
        <begin position="28"/>
        <end position="44"/>
    </location>
</feature>
<dbReference type="GO" id="GO:0000226">
    <property type="term" value="P:microtubule cytoskeleton organization"/>
    <property type="evidence" value="ECO:0007669"/>
    <property type="project" value="TreeGrafter"/>
</dbReference>
<feature type="region of interest" description="Disordered" evidence="1">
    <location>
        <begin position="28"/>
        <end position="62"/>
    </location>
</feature>
<dbReference type="GO" id="GO:0005739">
    <property type="term" value="C:mitochondrion"/>
    <property type="evidence" value="ECO:0007669"/>
    <property type="project" value="TreeGrafter"/>
</dbReference>
<feature type="compositionally biased region" description="Basic and acidic residues" evidence="1">
    <location>
        <begin position="52"/>
        <end position="62"/>
    </location>
</feature>
<dbReference type="GO" id="GO:0015631">
    <property type="term" value="F:tubulin binding"/>
    <property type="evidence" value="ECO:0007669"/>
    <property type="project" value="TreeGrafter"/>
</dbReference>
<dbReference type="EMBL" id="KL197717">
    <property type="protein sequence ID" value="KDQ58491.1"/>
    <property type="molecule type" value="Genomic_DNA"/>
</dbReference>
<dbReference type="InParanoid" id="A0A067Q7C3"/>
<organism evidence="2 3">
    <name type="scientific">Jaapia argillacea MUCL 33604</name>
    <dbReference type="NCBI Taxonomy" id="933084"/>
    <lineage>
        <taxon>Eukaryota</taxon>
        <taxon>Fungi</taxon>
        <taxon>Dikarya</taxon>
        <taxon>Basidiomycota</taxon>
        <taxon>Agaricomycotina</taxon>
        <taxon>Agaricomycetes</taxon>
        <taxon>Agaricomycetidae</taxon>
        <taxon>Jaapiales</taxon>
        <taxon>Jaapiaceae</taxon>
        <taxon>Jaapia</taxon>
    </lineage>
</organism>
<evidence type="ECO:0000256" key="1">
    <source>
        <dbReference type="SAM" id="MobiDB-lite"/>
    </source>
</evidence>
<dbReference type="GO" id="GO:0005938">
    <property type="term" value="C:cell cortex"/>
    <property type="evidence" value="ECO:0007669"/>
    <property type="project" value="TreeGrafter"/>
</dbReference>
<proteinExistence type="predicted"/>